<dbReference type="SUPFAM" id="SSF53098">
    <property type="entry name" value="Ribonuclease H-like"/>
    <property type="match status" value="1"/>
</dbReference>
<organism evidence="2 3">
    <name type="scientific">Acuticoccus sediminis</name>
    <dbReference type="NCBI Taxonomy" id="2184697"/>
    <lineage>
        <taxon>Bacteria</taxon>
        <taxon>Pseudomonadati</taxon>
        <taxon>Pseudomonadota</taxon>
        <taxon>Alphaproteobacteria</taxon>
        <taxon>Hyphomicrobiales</taxon>
        <taxon>Amorphaceae</taxon>
        <taxon>Acuticoccus</taxon>
    </lineage>
</organism>
<sequence>MTANQAVYPIQTMCRAFGVSRAGFYAWRDREPSRRARSDAALAARIRTIHKASRESYGAPRIHAELKEAGVGVGRKRIARLMKEEGLAGVSRRRGTRTTFRDERVRPAADLVDRNFRAEAPDRLWVADITYVPTWAGFLYLAVVLDAFSRRIVGWSMGLDLKTQLVLDALNMALTQRRPTGVIHHSDQGSQLGLKRSLQRSAERGCNGRKAALGAIDTEGSSFAGAATGCAAGASAGVLVGDRRWTFERGRRHRCRRIRSGGSQVVPGGRRHATIALRFVGKTAV</sequence>
<dbReference type="Proteomes" id="UP000249590">
    <property type="component" value="Unassembled WGS sequence"/>
</dbReference>
<accession>A0A8B2NTF0</accession>
<protein>
    <submittedName>
        <fullName evidence="2">IS3 family transposase</fullName>
    </submittedName>
</protein>
<dbReference type="InterPro" id="IPR001584">
    <property type="entry name" value="Integrase_cat-core"/>
</dbReference>
<evidence type="ECO:0000313" key="2">
    <source>
        <dbReference type="EMBL" id="RAI03477.1"/>
    </source>
</evidence>
<dbReference type="Pfam" id="PF13276">
    <property type="entry name" value="HTH_21"/>
    <property type="match status" value="1"/>
</dbReference>
<dbReference type="InterPro" id="IPR025948">
    <property type="entry name" value="HTH-like_dom"/>
</dbReference>
<dbReference type="InterPro" id="IPR048020">
    <property type="entry name" value="Transpos_IS3"/>
</dbReference>
<keyword evidence="3" id="KW-1185">Reference proteome</keyword>
<dbReference type="GO" id="GO:0015074">
    <property type="term" value="P:DNA integration"/>
    <property type="evidence" value="ECO:0007669"/>
    <property type="project" value="InterPro"/>
</dbReference>
<dbReference type="PANTHER" id="PTHR46889">
    <property type="entry name" value="TRANSPOSASE INSF FOR INSERTION SEQUENCE IS3B-RELATED"/>
    <property type="match status" value="1"/>
</dbReference>
<name>A0A8B2NTF0_9HYPH</name>
<evidence type="ECO:0000313" key="3">
    <source>
        <dbReference type="Proteomes" id="UP000249590"/>
    </source>
</evidence>
<dbReference type="NCBIfam" id="NF033516">
    <property type="entry name" value="transpos_IS3"/>
    <property type="match status" value="1"/>
</dbReference>
<dbReference type="InterPro" id="IPR036397">
    <property type="entry name" value="RNaseH_sf"/>
</dbReference>
<dbReference type="Pfam" id="PF00665">
    <property type="entry name" value="rve"/>
    <property type="match status" value="1"/>
</dbReference>
<proteinExistence type="predicted"/>
<gene>
    <name evidence="2" type="ORF">DLJ53_02940</name>
</gene>
<dbReference type="PROSITE" id="PS50994">
    <property type="entry name" value="INTEGRASE"/>
    <property type="match status" value="1"/>
</dbReference>
<dbReference type="Gene3D" id="3.30.420.10">
    <property type="entry name" value="Ribonuclease H-like superfamily/Ribonuclease H"/>
    <property type="match status" value="1"/>
</dbReference>
<dbReference type="AlphaFoldDB" id="A0A8B2NTF0"/>
<dbReference type="InterPro" id="IPR012337">
    <property type="entry name" value="RNaseH-like_sf"/>
</dbReference>
<dbReference type="EMBL" id="QHHQ01000001">
    <property type="protein sequence ID" value="RAI03477.1"/>
    <property type="molecule type" value="Genomic_DNA"/>
</dbReference>
<dbReference type="PANTHER" id="PTHR46889:SF4">
    <property type="entry name" value="TRANSPOSASE INSO FOR INSERTION SEQUENCE ELEMENT IS911B-RELATED"/>
    <property type="match status" value="1"/>
</dbReference>
<dbReference type="InterPro" id="IPR050900">
    <property type="entry name" value="Transposase_IS3/IS150/IS904"/>
</dbReference>
<evidence type="ECO:0000259" key="1">
    <source>
        <dbReference type="PROSITE" id="PS50994"/>
    </source>
</evidence>
<reference evidence="2 3" key="1">
    <citation type="submission" date="2018-05" db="EMBL/GenBank/DDBJ databases">
        <title>Acuticoccus sediminis sp. nov., isolated from deep-sea sediment of Indian Ocean.</title>
        <authorList>
            <person name="Liu X."/>
            <person name="Lai Q."/>
            <person name="Du Y."/>
            <person name="Sun F."/>
            <person name="Zhang X."/>
            <person name="Wang S."/>
            <person name="Shao Z."/>
        </authorList>
    </citation>
    <scope>NUCLEOTIDE SEQUENCE [LARGE SCALE GENOMIC DNA]</scope>
    <source>
        <strain evidence="2 3">PTG4-2</strain>
    </source>
</reference>
<dbReference type="GO" id="GO:0003676">
    <property type="term" value="F:nucleic acid binding"/>
    <property type="evidence" value="ECO:0007669"/>
    <property type="project" value="InterPro"/>
</dbReference>
<comment type="caution">
    <text evidence="2">The sequence shown here is derived from an EMBL/GenBank/DDBJ whole genome shotgun (WGS) entry which is preliminary data.</text>
</comment>
<feature type="domain" description="Integrase catalytic" evidence="1">
    <location>
        <begin position="117"/>
        <end position="200"/>
    </location>
</feature>